<keyword evidence="3" id="KW-1185">Reference proteome</keyword>
<evidence type="ECO:0000313" key="2">
    <source>
        <dbReference type="EMBL" id="RDW72817.1"/>
    </source>
</evidence>
<dbReference type="Proteomes" id="UP000256645">
    <property type="component" value="Unassembled WGS sequence"/>
</dbReference>
<proteinExistence type="predicted"/>
<protein>
    <submittedName>
        <fullName evidence="2">Uncharacterized protein</fullName>
    </submittedName>
</protein>
<gene>
    <name evidence="2" type="ORF">BP6252_06724</name>
</gene>
<feature type="region of interest" description="Disordered" evidence="1">
    <location>
        <begin position="97"/>
        <end position="129"/>
    </location>
</feature>
<dbReference type="AlphaFoldDB" id="A0A3D8RFJ5"/>
<sequence length="341" mass="35974">MGGGARDCPSSEYNSLLSAEESTIWPVANSGASLDESADGELPCPRTTRQLVAAVGPHRDGGLYVHDPQASSHGVAATKAPRTCRYKDGCEGQQAQRLGRNGIPRQAQPQSSAVLLTDPSERDRKASRAGCPNLSSAVMGCICRFAVSVRASVGNIKRQYNRDACKPSSSSAANGPPSCSGVVPGRELSLGQGHGWQRGMSALTRLASALMGYTIRASTTTALPTCGKSVVAIKEQQLKHLIKTAKSLRSFDSKSVHPPLRARTCRRDEFAAAGNTQRSVSARCRSLHHERTRGRTNAAMAGLATGKGDDISSGVQSLLAGDATSPNWSEDKPISVPLTWP</sequence>
<organism evidence="2 3">
    <name type="scientific">Coleophoma cylindrospora</name>
    <dbReference type="NCBI Taxonomy" id="1849047"/>
    <lineage>
        <taxon>Eukaryota</taxon>
        <taxon>Fungi</taxon>
        <taxon>Dikarya</taxon>
        <taxon>Ascomycota</taxon>
        <taxon>Pezizomycotina</taxon>
        <taxon>Leotiomycetes</taxon>
        <taxon>Helotiales</taxon>
        <taxon>Dermateaceae</taxon>
        <taxon>Coleophoma</taxon>
    </lineage>
</organism>
<comment type="caution">
    <text evidence="2">The sequence shown here is derived from an EMBL/GenBank/DDBJ whole genome shotgun (WGS) entry which is preliminary data.</text>
</comment>
<reference evidence="2 3" key="1">
    <citation type="journal article" date="2018" name="IMA Fungus">
        <title>IMA Genome-F 9: Draft genome sequence of Annulohypoxylon stygium, Aspergillus mulundensis, Berkeleyomyces basicola (syn. Thielaviopsis basicola), Ceratocystis smalleyi, two Cercospora beticola strains, Coleophoma cylindrospora, Fusarium fracticaudum, Phialophora cf. hyalina, and Morchella septimelata.</title>
        <authorList>
            <person name="Wingfield B.D."/>
            <person name="Bills G.F."/>
            <person name="Dong Y."/>
            <person name="Huang W."/>
            <person name="Nel W.J."/>
            <person name="Swalarsk-Parry B.S."/>
            <person name="Vaghefi N."/>
            <person name="Wilken P.M."/>
            <person name="An Z."/>
            <person name="de Beer Z.W."/>
            <person name="De Vos L."/>
            <person name="Chen L."/>
            <person name="Duong T.A."/>
            <person name="Gao Y."/>
            <person name="Hammerbacher A."/>
            <person name="Kikkert J.R."/>
            <person name="Li Y."/>
            <person name="Li H."/>
            <person name="Li K."/>
            <person name="Li Q."/>
            <person name="Liu X."/>
            <person name="Ma X."/>
            <person name="Naidoo K."/>
            <person name="Pethybridge S.J."/>
            <person name="Sun J."/>
            <person name="Steenkamp E.T."/>
            <person name="van der Nest M.A."/>
            <person name="van Wyk S."/>
            <person name="Wingfield M.J."/>
            <person name="Xiong C."/>
            <person name="Yue Q."/>
            <person name="Zhang X."/>
        </authorList>
    </citation>
    <scope>NUCLEOTIDE SEQUENCE [LARGE SCALE GENOMIC DNA]</scope>
    <source>
        <strain evidence="2 3">BP6252</strain>
    </source>
</reference>
<dbReference type="EMBL" id="PDLM01000007">
    <property type="protein sequence ID" value="RDW72817.1"/>
    <property type="molecule type" value="Genomic_DNA"/>
</dbReference>
<accession>A0A3D8RFJ5</accession>
<feature type="region of interest" description="Disordered" evidence="1">
    <location>
        <begin position="320"/>
        <end position="341"/>
    </location>
</feature>
<evidence type="ECO:0000256" key="1">
    <source>
        <dbReference type="SAM" id="MobiDB-lite"/>
    </source>
</evidence>
<name>A0A3D8RFJ5_9HELO</name>
<evidence type="ECO:0000313" key="3">
    <source>
        <dbReference type="Proteomes" id="UP000256645"/>
    </source>
</evidence>